<protein>
    <recommendedName>
        <fullName evidence="2">GTP pyrophosphokinase</fullName>
    </recommendedName>
    <alternativeName>
        <fullName evidence="4">(p)ppGpp synthase</fullName>
    </alternativeName>
    <alternativeName>
        <fullName evidence="3">ATP:GTP 3'-pyrophosphotransferase</fullName>
    </alternativeName>
    <alternativeName>
        <fullName evidence="5">ppGpp synthase I</fullName>
    </alternativeName>
</protein>
<dbReference type="SUPFAM" id="SSF81271">
    <property type="entry name" value="TGS-like"/>
    <property type="match status" value="1"/>
</dbReference>
<dbReference type="GO" id="GO:0016787">
    <property type="term" value="F:hydrolase activity"/>
    <property type="evidence" value="ECO:0007669"/>
    <property type="project" value="UniProtKB-KW"/>
</dbReference>
<dbReference type="Gene3D" id="3.10.20.30">
    <property type="match status" value="1"/>
</dbReference>
<evidence type="ECO:0000313" key="8">
    <source>
        <dbReference type="Proteomes" id="UP000002586"/>
    </source>
</evidence>
<evidence type="ECO:0000256" key="1">
    <source>
        <dbReference type="ARBA" id="ARBA00007476"/>
    </source>
</evidence>
<reference evidence="7 8" key="2">
    <citation type="journal article" date="2012" name="Int. J. Syst. Evol. Microbiol.">
        <title>Magnetococcus marinus gen. nov., sp. nov., a marine, magnetotactic bacterium that represents a novel lineage (Magnetococcaceae fam. nov.; Magnetococcales ord. nov.) at the base of the Alphaproteobacteria.</title>
        <authorList>
            <person name="Bazylinski D.A."/>
            <person name="Williams T.J."/>
            <person name="Lefevre C.T."/>
            <person name="Berg R.J."/>
            <person name="Zhang C.L."/>
            <person name="Bowser S.S."/>
            <person name="Dean A.J."/>
            <person name="Beveridge T.J."/>
        </authorList>
    </citation>
    <scope>NUCLEOTIDE SEQUENCE [LARGE SCALE GENOMIC DNA]</scope>
    <source>
        <strain evidence="8">ATCC BAA-1437 / JCM 17883 / MC-1</strain>
    </source>
</reference>
<dbReference type="PANTHER" id="PTHR21262:SF31">
    <property type="entry name" value="GTP PYROPHOSPHOKINASE"/>
    <property type="match status" value="1"/>
</dbReference>
<dbReference type="SUPFAM" id="SSF109604">
    <property type="entry name" value="HD-domain/PDEase-like"/>
    <property type="match status" value="1"/>
</dbReference>
<dbReference type="InterPro" id="IPR012676">
    <property type="entry name" value="TGS-like"/>
</dbReference>
<dbReference type="Proteomes" id="UP000002586">
    <property type="component" value="Chromosome"/>
</dbReference>
<comment type="similarity">
    <text evidence="1">Belongs to the RelA/SpoT family.</text>
</comment>
<keyword evidence="7" id="KW-0378">Hydrolase</keyword>
<evidence type="ECO:0000256" key="5">
    <source>
        <dbReference type="ARBA" id="ARBA00033308"/>
    </source>
</evidence>
<dbReference type="AlphaFoldDB" id="A0LAH5"/>
<dbReference type="EMBL" id="CP000471">
    <property type="protein sequence ID" value="ABK44968.1"/>
    <property type="molecule type" value="Genomic_DNA"/>
</dbReference>
<dbReference type="OrthoDB" id="9805041at2"/>
<dbReference type="KEGG" id="mgm:Mmc1_2468"/>
<dbReference type="InterPro" id="IPR012675">
    <property type="entry name" value="Beta-grasp_dom_sf"/>
</dbReference>
<dbReference type="eggNOG" id="COG0317">
    <property type="taxonomic scope" value="Bacteria"/>
</dbReference>
<dbReference type="STRING" id="156889.Mmc1_2468"/>
<dbReference type="Pfam" id="PF02824">
    <property type="entry name" value="TGS"/>
    <property type="match status" value="1"/>
</dbReference>
<dbReference type="RefSeq" id="WP_011714087.1">
    <property type="nucleotide sequence ID" value="NC_008576.1"/>
</dbReference>
<sequence length="633" mass="70375">MEVARLIEDLVFQCRERLGEEAAERVQRAADLAIYFHEGQFRKLDGSRYVLHCIQVATHCFSWGLVDAAGICAALLHDSIEDAPPEKQADQAIRALDPEVFSIVEALSKIRNLQTGGGDMPATYRRILLAASRDLRVLVIKSFDVLHNAETLEVHGPEKAKVKASLGLIYVGIARRLGMIVMADALIDRLLPHLMPVQYERARKNLRTLQNQCGESMDHMVKEVARINEDGLIRDVILEPRKVADYFLLAEKPGTGRLNRVGWPVYRLKLFVAKGSDAWQVLGRVHDHFEPLPRHIRDYMNAPRINGYQALTTRILWGGVPVNVLIVESGKDESNRYGILATWGEGSSPYTGRYMRLLSTLGDSDLRMSEVHAHVLPDLLDAYSPKGERYTFPAGSVVIDFAYAVHTEIGNRCAGAYVNGVKRAPDYPFKDGDVINVITAKSSCPLRGWLNVVKTARAKTVIKQALKNHEGGVHGVQHPQPGLFVLTALASSDIAWSNCCCPVPGDTVVGRSAADGRWIVHTSQCTKVHEGNDEVHWERGRWNLADACNQANINIILVVERSGGVLAEIYRLLEVSGVRIHHTEIKPRSPTRLLVMLQFGHEHINPLGVVLTQLRGLAGVVSLQEYSWSSRNN</sequence>
<dbReference type="Gene3D" id="1.10.3210.10">
    <property type="entry name" value="Hypothetical protein af1432"/>
    <property type="match status" value="1"/>
</dbReference>
<accession>A0LAH5</accession>
<dbReference type="SUPFAM" id="SSF81301">
    <property type="entry name" value="Nucleotidyltransferase"/>
    <property type="match status" value="1"/>
</dbReference>
<gene>
    <name evidence="7" type="ordered locus">Mmc1_2468</name>
</gene>
<name>A0LAH5_MAGMM</name>
<dbReference type="PANTHER" id="PTHR21262">
    <property type="entry name" value="GUANOSINE-3',5'-BIS DIPHOSPHATE 3'-PYROPHOSPHOHYDROLASE"/>
    <property type="match status" value="1"/>
</dbReference>
<dbReference type="Gene3D" id="3.30.460.10">
    <property type="entry name" value="Beta Polymerase, domain 2"/>
    <property type="match status" value="1"/>
</dbReference>
<evidence type="ECO:0000256" key="3">
    <source>
        <dbReference type="ARBA" id="ARBA00029754"/>
    </source>
</evidence>
<dbReference type="InterPro" id="IPR043519">
    <property type="entry name" value="NT_sf"/>
</dbReference>
<reference evidence="8" key="1">
    <citation type="journal article" date="2009" name="Appl. Environ. Microbiol.">
        <title>Complete genome sequence of the chemolithoautotrophic marine magnetotactic coccus strain MC-1.</title>
        <authorList>
            <person name="Schubbe S."/>
            <person name="Williams T.J."/>
            <person name="Xie G."/>
            <person name="Kiss H.E."/>
            <person name="Brettin T.S."/>
            <person name="Martinez D."/>
            <person name="Ross C.A."/>
            <person name="Schuler D."/>
            <person name="Cox B.L."/>
            <person name="Nealson K.H."/>
            <person name="Bazylinski D.A."/>
        </authorList>
    </citation>
    <scope>NUCLEOTIDE SEQUENCE [LARGE SCALE GENOMIC DNA]</scope>
    <source>
        <strain evidence="8">ATCC BAA-1437 / JCM 17883 / MC-1</strain>
    </source>
</reference>
<evidence type="ECO:0000256" key="2">
    <source>
        <dbReference type="ARBA" id="ARBA00019852"/>
    </source>
</evidence>
<dbReference type="PROSITE" id="PS51880">
    <property type="entry name" value="TGS"/>
    <property type="match status" value="1"/>
</dbReference>
<keyword evidence="8" id="KW-1185">Reference proteome</keyword>
<evidence type="ECO:0000313" key="7">
    <source>
        <dbReference type="EMBL" id="ABK44968.1"/>
    </source>
</evidence>
<proteinExistence type="inferred from homology"/>
<dbReference type="FunFam" id="3.10.20.30:FF:000002">
    <property type="entry name" value="GTP pyrophosphokinase (RelA/SpoT)"/>
    <property type="match status" value="1"/>
</dbReference>
<dbReference type="HOGENOM" id="CLU_432010_0_0_5"/>
<dbReference type="Pfam" id="PF13328">
    <property type="entry name" value="HD_4"/>
    <property type="match status" value="1"/>
</dbReference>
<evidence type="ECO:0000256" key="4">
    <source>
        <dbReference type="ARBA" id="ARBA00032407"/>
    </source>
</evidence>
<feature type="domain" description="TGS" evidence="6">
    <location>
        <begin position="378"/>
        <end position="439"/>
    </location>
</feature>
<organism evidence="7 8">
    <name type="scientific">Magnetococcus marinus (strain ATCC BAA-1437 / JCM 17883 / MC-1)</name>
    <dbReference type="NCBI Taxonomy" id="156889"/>
    <lineage>
        <taxon>Bacteria</taxon>
        <taxon>Pseudomonadati</taxon>
        <taxon>Pseudomonadota</taxon>
        <taxon>Magnetococcia</taxon>
        <taxon>Magnetococcales</taxon>
        <taxon>Magnetococcaceae</taxon>
        <taxon>Magnetococcus</taxon>
    </lineage>
</organism>
<dbReference type="InterPro" id="IPR004095">
    <property type="entry name" value="TGS"/>
</dbReference>
<dbReference type="GO" id="GO:0005886">
    <property type="term" value="C:plasma membrane"/>
    <property type="evidence" value="ECO:0007669"/>
    <property type="project" value="TreeGrafter"/>
</dbReference>
<evidence type="ECO:0000259" key="6">
    <source>
        <dbReference type="PROSITE" id="PS51880"/>
    </source>
</evidence>